<feature type="transmembrane region" description="Helical" evidence="1">
    <location>
        <begin position="25"/>
        <end position="47"/>
    </location>
</feature>
<evidence type="ECO:0000313" key="2">
    <source>
        <dbReference type="EMBL" id="KAJ6993906.1"/>
    </source>
</evidence>
<comment type="caution">
    <text evidence="2">The sequence shown here is derived from an EMBL/GenBank/DDBJ whole genome shotgun (WGS) entry which is preliminary data.</text>
</comment>
<evidence type="ECO:0000256" key="1">
    <source>
        <dbReference type="SAM" id="Phobius"/>
    </source>
</evidence>
<keyword evidence="1" id="KW-0472">Membrane</keyword>
<sequence>MESRLVNSSTKVLLGDDRLQFTQYLFFYFMYGRPFTCRLLAFGYKFLNM</sequence>
<keyword evidence="1" id="KW-0812">Transmembrane</keyword>
<name>A0AAD6QP34_9ROSI</name>
<dbReference type="AlphaFoldDB" id="A0AAD6QP34"/>
<keyword evidence="3" id="KW-1185">Reference proteome</keyword>
<organism evidence="2 3">
    <name type="scientific">Populus alba x Populus x berolinensis</name>
    <dbReference type="NCBI Taxonomy" id="444605"/>
    <lineage>
        <taxon>Eukaryota</taxon>
        <taxon>Viridiplantae</taxon>
        <taxon>Streptophyta</taxon>
        <taxon>Embryophyta</taxon>
        <taxon>Tracheophyta</taxon>
        <taxon>Spermatophyta</taxon>
        <taxon>Magnoliopsida</taxon>
        <taxon>eudicotyledons</taxon>
        <taxon>Gunneridae</taxon>
        <taxon>Pentapetalae</taxon>
        <taxon>rosids</taxon>
        <taxon>fabids</taxon>
        <taxon>Malpighiales</taxon>
        <taxon>Salicaceae</taxon>
        <taxon>Saliceae</taxon>
        <taxon>Populus</taxon>
    </lineage>
</organism>
<keyword evidence="1" id="KW-1133">Transmembrane helix</keyword>
<proteinExistence type="predicted"/>
<evidence type="ECO:0000313" key="3">
    <source>
        <dbReference type="Proteomes" id="UP001164929"/>
    </source>
</evidence>
<gene>
    <name evidence="2" type="ORF">NC653_016892</name>
</gene>
<dbReference type="EMBL" id="JAQIZT010000006">
    <property type="protein sequence ID" value="KAJ6993906.1"/>
    <property type="molecule type" value="Genomic_DNA"/>
</dbReference>
<reference evidence="2" key="1">
    <citation type="journal article" date="2023" name="Mol. Ecol. Resour.">
        <title>Chromosome-level genome assembly of a triploid poplar Populus alba 'Berolinensis'.</title>
        <authorList>
            <person name="Chen S."/>
            <person name="Yu Y."/>
            <person name="Wang X."/>
            <person name="Wang S."/>
            <person name="Zhang T."/>
            <person name="Zhou Y."/>
            <person name="He R."/>
            <person name="Meng N."/>
            <person name="Wang Y."/>
            <person name="Liu W."/>
            <person name="Liu Z."/>
            <person name="Liu J."/>
            <person name="Guo Q."/>
            <person name="Huang H."/>
            <person name="Sederoff R.R."/>
            <person name="Wang G."/>
            <person name="Qu G."/>
            <person name="Chen S."/>
        </authorList>
    </citation>
    <scope>NUCLEOTIDE SEQUENCE</scope>
    <source>
        <strain evidence="2">SC-2020</strain>
    </source>
</reference>
<protein>
    <submittedName>
        <fullName evidence="2">Uncharacterized protein</fullName>
    </submittedName>
</protein>
<dbReference type="Proteomes" id="UP001164929">
    <property type="component" value="Chromosome 6"/>
</dbReference>
<accession>A0AAD6QP34</accession>